<accession>A0A7W9FM98</accession>
<dbReference type="InterPro" id="IPR005471">
    <property type="entry name" value="Tscrpt_reg_IclR_N"/>
</dbReference>
<dbReference type="InterPro" id="IPR029016">
    <property type="entry name" value="GAF-like_dom_sf"/>
</dbReference>
<organism evidence="6 7">
    <name type="scientific">Prosthecomicrobium pneumaticum</name>
    <dbReference type="NCBI Taxonomy" id="81895"/>
    <lineage>
        <taxon>Bacteria</taxon>
        <taxon>Pseudomonadati</taxon>
        <taxon>Pseudomonadota</taxon>
        <taxon>Alphaproteobacteria</taxon>
        <taxon>Hyphomicrobiales</taxon>
        <taxon>Kaistiaceae</taxon>
        <taxon>Prosthecomicrobium</taxon>
    </lineage>
</organism>
<gene>
    <name evidence="6" type="ORF">GGQ63_002353</name>
</gene>
<dbReference type="PANTHER" id="PTHR30136">
    <property type="entry name" value="HELIX-TURN-HELIX TRANSCRIPTIONAL REGULATOR, ICLR FAMILY"/>
    <property type="match status" value="1"/>
</dbReference>
<keyword evidence="2 6" id="KW-0238">DNA-binding</keyword>
<feature type="domain" description="IclR-ED" evidence="5">
    <location>
        <begin position="72"/>
        <end position="254"/>
    </location>
</feature>
<dbReference type="Proteomes" id="UP000523821">
    <property type="component" value="Unassembled WGS sequence"/>
</dbReference>
<evidence type="ECO:0000256" key="2">
    <source>
        <dbReference type="ARBA" id="ARBA00023125"/>
    </source>
</evidence>
<name>A0A7W9FM98_9HYPH</name>
<keyword evidence="3" id="KW-0804">Transcription</keyword>
<reference evidence="6 7" key="1">
    <citation type="submission" date="2020-08" db="EMBL/GenBank/DDBJ databases">
        <title>Genomic Encyclopedia of Type Strains, Phase IV (KMG-IV): sequencing the most valuable type-strain genomes for metagenomic binning, comparative biology and taxonomic classification.</title>
        <authorList>
            <person name="Goeker M."/>
        </authorList>
    </citation>
    <scope>NUCLEOTIDE SEQUENCE [LARGE SCALE GENOMIC DNA]</scope>
    <source>
        <strain evidence="6 7">DSM 16268</strain>
    </source>
</reference>
<dbReference type="SMART" id="SM00346">
    <property type="entry name" value="HTH_ICLR"/>
    <property type="match status" value="1"/>
</dbReference>
<proteinExistence type="predicted"/>
<dbReference type="PANTHER" id="PTHR30136:SF7">
    <property type="entry name" value="HTH-TYPE TRANSCRIPTIONAL REGULATOR KDGR-RELATED"/>
    <property type="match status" value="1"/>
</dbReference>
<evidence type="ECO:0000256" key="3">
    <source>
        <dbReference type="ARBA" id="ARBA00023163"/>
    </source>
</evidence>
<dbReference type="AlphaFoldDB" id="A0A7W9FM98"/>
<dbReference type="InterPro" id="IPR036388">
    <property type="entry name" value="WH-like_DNA-bd_sf"/>
</dbReference>
<feature type="domain" description="HTH iclR-type" evidence="4">
    <location>
        <begin position="10"/>
        <end position="71"/>
    </location>
</feature>
<comment type="caution">
    <text evidence="6">The sequence shown here is derived from an EMBL/GenBank/DDBJ whole genome shotgun (WGS) entry which is preliminary data.</text>
</comment>
<dbReference type="GO" id="GO:0045892">
    <property type="term" value="P:negative regulation of DNA-templated transcription"/>
    <property type="evidence" value="ECO:0007669"/>
    <property type="project" value="TreeGrafter"/>
</dbReference>
<evidence type="ECO:0000313" key="6">
    <source>
        <dbReference type="EMBL" id="MBB5753287.1"/>
    </source>
</evidence>
<evidence type="ECO:0000256" key="1">
    <source>
        <dbReference type="ARBA" id="ARBA00023015"/>
    </source>
</evidence>
<dbReference type="GO" id="GO:0003700">
    <property type="term" value="F:DNA-binding transcription factor activity"/>
    <property type="evidence" value="ECO:0007669"/>
    <property type="project" value="TreeGrafter"/>
</dbReference>
<dbReference type="SUPFAM" id="SSF55781">
    <property type="entry name" value="GAF domain-like"/>
    <property type="match status" value="1"/>
</dbReference>
<dbReference type="InterPro" id="IPR036390">
    <property type="entry name" value="WH_DNA-bd_sf"/>
</dbReference>
<dbReference type="RefSeq" id="WP_183855954.1">
    <property type="nucleotide sequence ID" value="NZ_JACHOO010000004.1"/>
</dbReference>
<keyword evidence="1" id="KW-0805">Transcription regulation</keyword>
<evidence type="ECO:0000259" key="4">
    <source>
        <dbReference type="PROSITE" id="PS51077"/>
    </source>
</evidence>
<evidence type="ECO:0000259" key="5">
    <source>
        <dbReference type="PROSITE" id="PS51078"/>
    </source>
</evidence>
<dbReference type="Pfam" id="PF09339">
    <property type="entry name" value="HTH_IclR"/>
    <property type="match status" value="1"/>
</dbReference>
<dbReference type="Pfam" id="PF01614">
    <property type="entry name" value="IclR_C"/>
    <property type="match status" value="1"/>
</dbReference>
<dbReference type="PROSITE" id="PS51077">
    <property type="entry name" value="HTH_ICLR"/>
    <property type="match status" value="1"/>
</dbReference>
<dbReference type="PROSITE" id="PS51078">
    <property type="entry name" value="ICLR_ED"/>
    <property type="match status" value="1"/>
</dbReference>
<dbReference type="EMBL" id="JACHOO010000004">
    <property type="protein sequence ID" value="MBB5753287.1"/>
    <property type="molecule type" value="Genomic_DNA"/>
</dbReference>
<dbReference type="InterPro" id="IPR050707">
    <property type="entry name" value="HTH_MetabolicPath_Reg"/>
</dbReference>
<dbReference type="Gene3D" id="1.10.10.10">
    <property type="entry name" value="Winged helix-like DNA-binding domain superfamily/Winged helix DNA-binding domain"/>
    <property type="match status" value="1"/>
</dbReference>
<protein>
    <submittedName>
        <fullName evidence="6">DNA-binding IclR family transcriptional regulator</fullName>
    </submittedName>
</protein>
<keyword evidence="7" id="KW-1185">Reference proteome</keyword>
<dbReference type="Gene3D" id="3.30.450.40">
    <property type="match status" value="1"/>
</dbReference>
<dbReference type="GO" id="GO:0003677">
    <property type="term" value="F:DNA binding"/>
    <property type="evidence" value="ECO:0007669"/>
    <property type="project" value="UniProtKB-KW"/>
</dbReference>
<dbReference type="InterPro" id="IPR014757">
    <property type="entry name" value="Tscrpt_reg_IclR_C"/>
</dbReference>
<sequence>MAEEEGRYRAPALDKGLDILERLAAAEEGLSQAEIAKSLGRSANEIYRMLDRLVRRGYVLRTAGDRYELTLKLFALGQRHPPTRRLVGQAMPLMRAFAKAAEQACHLAVYDRGRVVVIAQIDAPSYFTYTMRVGAQLGLYSTGSGHVLLAFAPPAERAFMEAEHEDGFEDAAPPEGLAKRLAEVRARGYELMPSAQVEGVQNISVPVLGPEGTVLAALTCPYMRRIDRDDRPDPRRTLALLVEAGRDLSRLSGGTG</sequence>
<dbReference type="SUPFAM" id="SSF46785">
    <property type="entry name" value="Winged helix' DNA-binding domain"/>
    <property type="match status" value="1"/>
</dbReference>
<evidence type="ECO:0000313" key="7">
    <source>
        <dbReference type="Proteomes" id="UP000523821"/>
    </source>
</evidence>